<comment type="caution">
    <text evidence="7">The sequence shown here is derived from an EMBL/GenBank/DDBJ whole genome shotgun (WGS) entry which is preliminary data.</text>
</comment>
<proteinExistence type="inferred from homology"/>
<dbReference type="AlphaFoldDB" id="A0A2P6MTP0"/>
<gene>
    <name evidence="7" type="ORF">PROFUN_03916</name>
</gene>
<evidence type="ECO:0000256" key="2">
    <source>
        <dbReference type="ARBA" id="ARBA00007049"/>
    </source>
</evidence>
<keyword evidence="5 6" id="KW-0472">Membrane</keyword>
<evidence type="ECO:0000256" key="1">
    <source>
        <dbReference type="ARBA" id="ARBA00004127"/>
    </source>
</evidence>
<dbReference type="GO" id="GO:0012505">
    <property type="term" value="C:endomembrane system"/>
    <property type="evidence" value="ECO:0007669"/>
    <property type="project" value="UniProtKB-SubCell"/>
</dbReference>
<dbReference type="PANTHER" id="PTHR31851">
    <property type="entry name" value="FE(2+)/MN(2+) TRANSPORTER PCL1"/>
    <property type="match status" value="1"/>
</dbReference>
<evidence type="ECO:0000313" key="7">
    <source>
        <dbReference type="EMBL" id="PRP75080.1"/>
    </source>
</evidence>
<evidence type="ECO:0000256" key="3">
    <source>
        <dbReference type="ARBA" id="ARBA00022692"/>
    </source>
</evidence>
<dbReference type="STRING" id="1890364.A0A2P6MTP0"/>
<organism evidence="7 8">
    <name type="scientific">Planoprotostelium fungivorum</name>
    <dbReference type="NCBI Taxonomy" id="1890364"/>
    <lineage>
        <taxon>Eukaryota</taxon>
        <taxon>Amoebozoa</taxon>
        <taxon>Evosea</taxon>
        <taxon>Variosea</taxon>
        <taxon>Cavosteliida</taxon>
        <taxon>Cavosteliaceae</taxon>
        <taxon>Planoprotostelium</taxon>
    </lineage>
</organism>
<dbReference type="Proteomes" id="UP000241769">
    <property type="component" value="Unassembled WGS sequence"/>
</dbReference>
<protein>
    <recommendedName>
        <fullName evidence="9">Integral membrane protein</fullName>
    </recommendedName>
</protein>
<evidence type="ECO:0000256" key="5">
    <source>
        <dbReference type="ARBA" id="ARBA00023136"/>
    </source>
</evidence>
<keyword evidence="8" id="KW-1185">Reference proteome</keyword>
<dbReference type="EMBL" id="MDYQ01000419">
    <property type="protein sequence ID" value="PRP75080.1"/>
    <property type="molecule type" value="Genomic_DNA"/>
</dbReference>
<evidence type="ECO:0000256" key="4">
    <source>
        <dbReference type="ARBA" id="ARBA00022989"/>
    </source>
</evidence>
<keyword evidence="3 6" id="KW-0812">Transmembrane</keyword>
<sequence>MTTREEAARAAFESDNVDASREVHQNLVAAKEKHVGGPGEFIESIVFGGLDGSELYVDFDGSNWGLNSPVVTTFAIIVAAAAADLNRGSILILGFANLLGDAVGMALGDYISSKAEADQEDRERKREEWELENVPEMEKAEMVEIYMNKGLPREDAQEVVDLLFTSQKAFLDVMLIQELGIMSEEEGGSPLKVSFFIFGGAPMLPYLFSIHYTVAGGLDGVFGASIAVFAVALFALGATRGKITGKRWWLSGITMLINGGITTAASYFIGYGISKATQ</sequence>
<accession>A0A2P6MTP0</accession>
<evidence type="ECO:0000313" key="8">
    <source>
        <dbReference type="Proteomes" id="UP000241769"/>
    </source>
</evidence>
<reference evidence="7 8" key="1">
    <citation type="journal article" date="2018" name="Genome Biol. Evol.">
        <title>Multiple Roots of Fruiting Body Formation in Amoebozoa.</title>
        <authorList>
            <person name="Hillmann F."/>
            <person name="Forbes G."/>
            <person name="Novohradska S."/>
            <person name="Ferling I."/>
            <person name="Riege K."/>
            <person name="Groth M."/>
            <person name="Westermann M."/>
            <person name="Marz M."/>
            <person name="Spaller T."/>
            <person name="Winckler T."/>
            <person name="Schaap P."/>
            <person name="Glockner G."/>
        </authorList>
    </citation>
    <scope>NUCLEOTIDE SEQUENCE [LARGE SCALE GENOMIC DNA]</scope>
    <source>
        <strain evidence="7 8">Jena</strain>
    </source>
</reference>
<evidence type="ECO:0008006" key="9">
    <source>
        <dbReference type="Google" id="ProtNLM"/>
    </source>
</evidence>
<dbReference type="FunCoup" id="A0A2P6MTP0">
    <property type="interactions" value="42"/>
</dbReference>
<comment type="subcellular location">
    <subcellularLocation>
        <location evidence="1">Endomembrane system</location>
        <topology evidence="1">Multi-pass membrane protein</topology>
    </subcellularLocation>
</comment>
<dbReference type="CDD" id="cd02434">
    <property type="entry name" value="Nodulin-21_like_3"/>
    <property type="match status" value="1"/>
</dbReference>
<feature type="transmembrane region" description="Helical" evidence="6">
    <location>
        <begin position="248"/>
        <end position="269"/>
    </location>
</feature>
<name>A0A2P6MTP0_9EUKA</name>
<dbReference type="GO" id="GO:0030026">
    <property type="term" value="P:intracellular manganese ion homeostasis"/>
    <property type="evidence" value="ECO:0007669"/>
    <property type="project" value="InterPro"/>
</dbReference>
<keyword evidence="4 6" id="KW-1133">Transmembrane helix</keyword>
<dbReference type="InParanoid" id="A0A2P6MTP0"/>
<dbReference type="OrthoDB" id="73465at2759"/>
<dbReference type="GO" id="GO:0005384">
    <property type="term" value="F:manganese ion transmembrane transporter activity"/>
    <property type="evidence" value="ECO:0007669"/>
    <property type="project" value="InterPro"/>
</dbReference>
<dbReference type="Pfam" id="PF01988">
    <property type="entry name" value="VIT1"/>
    <property type="match status" value="1"/>
</dbReference>
<feature type="transmembrane region" description="Helical" evidence="6">
    <location>
        <begin position="191"/>
        <end position="208"/>
    </location>
</feature>
<dbReference type="InterPro" id="IPR008217">
    <property type="entry name" value="Ccc1_fam"/>
</dbReference>
<feature type="transmembrane region" description="Helical" evidence="6">
    <location>
        <begin position="214"/>
        <end position="236"/>
    </location>
</feature>
<evidence type="ECO:0000256" key="6">
    <source>
        <dbReference type="SAM" id="Phobius"/>
    </source>
</evidence>
<comment type="similarity">
    <text evidence="2">Belongs to the CCC1 family.</text>
</comment>